<dbReference type="PROSITE" id="PS50011">
    <property type="entry name" value="PROTEIN_KINASE_DOM"/>
    <property type="match status" value="2"/>
</dbReference>
<feature type="domain" description="Protein kinase" evidence="1">
    <location>
        <begin position="155"/>
        <end position="482"/>
    </location>
</feature>
<dbReference type="OMA" id="CHYDLKP"/>
<dbReference type="Pfam" id="PF00069">
    <property type="entry name" value="Pkinase"/>
    <property type="match status" value="1"/>
</dbReference>
<dbReference type="Proteomes" id="UP000015100">
    <property type="component" value="Unassembled WGS sequence"/>
</dbReference>
<organism evidence="2 3">
    <name type="scientific">Dactylellina haptotyla (strain CBS 200.50)</name>
    <name type="common">Nematode-trapping fungus</name>
    <name type="synonym">Monacrosporium haptotylum</name>
    <dbReference type="NCBI Taxonomy" id="1284197"/>
    <lineage>
        <taxon>Eukaryota</taxon>
        <taxon>Fungi</taxon>
        <taxon>Dikarya</taxon>
        <taxon>Ascomycota</taxon>
        <taxon>Pezizomycotina</taxon>
        <taxon>Orbiliomycetes</taxon>
        <taxon>Orbiliales</taxon>
        <taxon>Orbiliaceae</taxon>
        <taxon>Dactylellina</taxon>
    </lineage>
</organism>
<dbReference type="STRING" id="1284197.S8CE32"/>
<dbReference type="SMART" id="SM00220">
    <property type="entry name" value="S_TKc"/>
    <property type="match status" value="1"/>
</dbReference>
<dbReference type="PANTHER" id="PTHR37542:SF3">
    <property type="entry name" value="PRION-INHIBITION AND PROPAGATION HELO DOMAIN-CONTAINING PROTEIN"/>
    <property type="match status" value="1"/>
</dbReference>
<dbReference type="eggNOG" id="KOG0589">
    <property type="taxonomic scope" value="Eukaryota"/>
</dbReference>
<dbReference type="PANTHER" id="PTHR37542">
    <property type="entry name" value="HELO DOMAIN-CONTAINING PROTEIN-RELATED"/>
    <property type="match status" value="1"/>
</dbReference>
<evidence type="ECO:0000259" key="1">
    <source>
        <dbReference type="PROSITE" id="PS50011"/>
    </source>
</evidence>
<dbReference type="OrthoDB" id="4062651at2759"/>
<dbReference type="GO" id="GO:0005524">
    <property type="term" value="F:ATP binding"/>
    <property type="evidence" value="ECO:0007669"/>
    <property type="project" value="InterPro"/>
</dbReference>
<dbReference type="GO" id="GO:0004672">
    <property type="term" value="F:protein kinase activity"/>
    <property type="evidence" value="ECO:0007669"/>
    <property type="project" value="InterPro"/>
</dbReference>
<dbReference type="HOGENOM" id="CLU_312157_0_0_1"/>
<name>S8CE32_DACHA</name>
<accession>S8CE32</accession>
<dbReference type="InterPro" id="IPR000719">
    <property type="entry name" value="Prot_kinase_dom"/>
</dbReference>
<sequence>MSDLYERVQSLLYQCESDGNVDPDEVRKFIPIQLLYNLLTEEEISKVVDRLFELERIPFYHKRDILNWIIPKGIRIFGILILLRDQEHLISKFMENDNFQGSGIDDKLPLTKELLERIVTDIADQFYDTQWAFIAPVWSKNVIHRELPPEIIFPFTFNKQIDAGGFGDIFEIRLHPDHQTVPLLQGANDQWMVRKEFKSVLFGRRGIPGSRSETAVEDQNDYKKELRNLSILNELKHPNIIELLTSYTHKGKHNLIFPFIPGGNLATFFRSEERPQAFQNDETFLTAICDLSSAIEKVHHYTLERLNIEMMGCHYDLKPKNILVRDDTFVLADFGLSKIRGSATAAKDIYQGGSGDYLAPECEDFSEGFAKNPVSQSSDIWSFGGILSEILTYMRMGERGVQEYKSKRRVKIGNSRMSAFHAGIGRVNPGVQEWLLELDSGHIKYSRELIQLIRSMLDLDPDARPNARQVTLSLRKIATRFYYSLVYDLYQNIVDKLPDSFEGYAEFMRIKSWGFLLGHNQSNGDAKKPIDTDTNYKLNLVAICSCLKNIYNELKATIPRLEGALSPLFSSLRILSDELVDLLPPELETRANAHWEIEMVSSEDIEELLKTSEEPGRTSNRISTLARIKRMSIIAAAQEKSGYEAHHLKVDSSLIKLVSKLGDHKQAAIRLERYSGMPSVLVEEIRYGNLETIFLEKLLARIEALALLLNSMKPPPDFRILKCSGFFHTAGNNSLGLIFDFPNHLDTVPRTLEDVIAKSSKLREQPTLGSRFQLALTLALSLSGFHKVGWLHKSISAHNVLLFIPNEKAKSQSAADWLVNPYLIGFNHSRQDDPFAFTIGQDDNKNITQYYHPEYARKAKVVQEVTHKLGIDYDTHTKFYKLRYDYFSLGLVLLEIGLWGTLGTLTRNEAFPSNAESLKYLQSKRVPMLGHYMGSGYRAAVETCLSGFDNDEGGEQVRNLQLKFEEQVIQRLRRCHA</sequence>
<proteinExistence type="predicted"/>
<evidence type="ECO:0000313" key="2">
    <source>
        <dbReference type="EMBL" id="EPS45912.1"/>
    </source>
</evidence>
<reference evidence="2 3" key="1">
    <citation type="journal article" date="2013" name="PLoS Genet.">
        <title>Genomic mechanisms accounting for the adaptation to parasitism in nematode-trapping fungi.</title>
        <authorList>
            <person name="Meerupati T."/>
            <person name="Andersson K.M."/>
            <person name="Friman E."/>
            <person name="Kumar D."/>
            <person name="Tunlid A."/>
            <person name="Ahren D."/>
        </authorList>
    </citation>
    <scope>NUCLEOTIDE SEQUENCE [LARGE SCALE GENOMIC DNA]</scope>
    <source>
        <strain evidence="2 3">CBS 200.50</strain>
    </source>
</reference>
<dbReference type="InterPro" id="IPR011009">
    <property type="entry name" value="Kinase-like_dom_sf"/>
</dbReference>
<evidence type="ECO:0000313" key="3">
    <source>
        <dbReference type="Proteomes" id="UP000015100"/>
    </source>
</evidence>
<gene>
    <name evidence="2" type="ORF">H072_98</name>
</gene>
<dbReference type="AlphaFoldDB" id="S8CE32"/>
<dbReference type="EMBL" id="AQGS01000002">
    <property type="protein sequence ID" value="EPS45912.1"/>
    <property type="molecule type" value="Genomic_DNA"/>
</dbReference>
<dbReference type="SUPFAM" id="SSF56112">
    <property type="entry name" value="Protein kinase-like (PK-like)"/>
    <property type="match status" value="2"/>
</dbReference>
<dbReference type="Gene3D" id="3.30.200.20">
    <property type="entry name" value="Phosphorylase Kinase, domain 1"/>
    <property type="match status" value="1"/>
</dbReference>
<feature type="domain" description="Protein kinase" evidence="1">
    <location>
        <begin position="655"/>
        <end position="977"/>
    </location>
</feature>
<comment type="caution">
    <text evidence="2">The sequence shown here is derived from an EMBL/GenBank/DDBJ whole genome shotgun (WGS) entry which is preliminary data.</text>
</comment>
<dbReference type="Gene3D" id="1.10.510.10">
    <property type="entry name" value="Transferase(Phosphotransferase) domain 1"/>
    <property type="match status" value="2"/>
</dbReference>
<protein>
    <recommendedName>
        <fullName evidence="1">Protein kinase domain-containing protein</fullName>
    </recommendedName>
</protein>
<reference evidence="3" key="2">
    <citation type="submission" date="2013-04" db="EMBL/GenBank/DDBJ databases">
        <title>Genomic mechanisms accounting for the adaptation to parasitism in nematode-trapping fungi.</title>
        <authorList>
            <person name="Ahren D.G."/>
        </authorList>
    </citation>
    <scope>NUCLEOTIDE SEQUENCE [LARGE SCALE GENOMIC DNA]</scope>
    <source>
        <strain evidence="3">CBS 200.50</strain>
    </source>
</reference>
<keyword evidence="3" id="KW-1185">Reference proteome</keyword>